<evidence type="ECO:0000313" key="2">
    <source>
        <dbReference type="EMBL" id="KAI5083031.1"/>
    </source>
</evidence>
<organism evidence="2 4">
    <name type="scientific">Adiantum capillus-veneris</name>
    <name type="common">Maidenhair fern</name>
    <dbReference type="NCBI Taxonomy" id="13818"/>
    <lineage>
        <taxon>Eukaryota</taxon>
        <taxon>Viridiplantae</taxon>
        <taxon>Streptophyta</taxon>
        <taxon>Embryophyta</taxon>
        <taxon>Tracheophyta</taxon>
        <taxon>Polypodiopsida</taxon>
        <taxon>Polypodiidae</taxon>
        <taxon>Polypodiales</taxon>
        <taxon>Pteridineae</taxon>
        <taxon>Pteridaceae</taxon>
        <taxon>Vittarioideae</taxon>
        <taxon>Adiantum</taxon>
    </lineage>
</organism>
<dbReference type="PANTHER" id="PTHR34109">
    <property type="entry name" value="BNAUNNG04460D PROTEIN-RELATED"/>
    <property type="match status" value="1"/>
</dbReference>
<sequence>MGEQQQATNGKQGSCVYKACIPHLVVEAPRAADAISFYKRAFGAEEVAKTLHKRKADQEMPLILHAHLKFGSAEIMLCDEVEESGPNVKSPSSLKGSAAILHVVTDDVDAAFAKAMEAGAKETEPVTDQPWGMRYGKVVDPFGFAWSFGTPLKELYPEEEQVASAQ</sequence>
<dbReference type="Pfam" id="PF22650">
    <property type="entry name" value="At5g48480-like_C"/>
    <property type="match status" value="1"/>
</dbReference>
<gene>
    <name evidence="2" type="ORF">GOP47_0002774</name>
    <name evidence="3" type="ORF">GOP47_0003405</name>
</gene>
<protein>
    <recommendedName>
        <fullName evidence="1">VOC domain-containing protein</fullName>
    </recommendedName>
</protein>
<dbReference type="AlphaFoldDB" id="A0A9D4VC87"/>
<proteinExistence type="predicted"/>
<reference evidence="2" key="1">
    <citation type="submission" date="2021-01" db="EMBL/GenBank/DDBJ databases">
        <title>Adiantum capillus-veneris genome.</title>
        <authorList>
            <person name="Fang Y."/>
            <person name="Liao Q."/>
        </authorList>
    </citation>
    <scope>NUCLEOTIDE SEQUENCE</scope>
    <source>
        <strain evidence="2">H3</strain>
        <tissue evidence="2">Leaf</tissue>
    </source>
</reference>
<comment type="caution">
    <text evidence="2">The sequence shown here is derived from an EMBL/GenBank/DDBJ whole genome shotgun (WGS) entry which is preliminary data.</text>
</comment>
<dbReference type="Pfam" id="PF22656">
    <property type="entry name" value="At5g48480-like_N"/>
    <property type="match status" value="1"/>
</dbReference>
<dbReference type="InterPro" id="IPR054576">
    <property type="entry name" value="At5g48480-like_N"/>
</dbReference>
<dbReference type="PANTHER" id="PTHR34109:SF1">
    <property type="entry name" value="VOC DOMAIN-CONTAINING PROTEIN"/>
    <property type="match status" value="1"/>
</dbReference>
<evidence type="ECO:0000259" key="1">
    <source>
        <dbReference type="PROSITE" id="PS51819"/>
    </source>
</evidence>
<dbReference type="PROSITE" id="PS51819">
    <property type="entry name" value="VOC"/>
    <property type="match status" value="1"/>
</dbReference>
<keyword evidence="4" id="KW-1185">Reference proteome</keyword>
<dbReference type="InterPro" id="IPR029068">
    <property type="entry name" value="Glyas_Bleomycin-R_OHBP_Dase"/>
</dbReference>
<feature type="domain" description="VOC" evidence="1">
    <location>
        <begin position="20"/>
        <end position="151"/>
    </location>
</feature>
<accession>A0A9D4VC87</accession>
<dbReference type="EMBL" id="JABFUD020000002">
    <property type="protein sequence ID" value="KAI5083662.1"/>
    <property type="molecule type" value="Genomic_DNA"/>
</dbReference>
<dbReference type="InterPro" id="IPR054575">
    <property type="entry name" value="At5g48480-like_C"/>
</dbReference>
<dbReference type="Gene3D" id="3.10.180.10">
    <property type="entry name" value="2,3-Dihydroxybiphenyl 1,2-Dioxygenase, domain 1"/>
    <property type="match status" value="1"/>
</dbReference>
<dbReference type="Proteomes" id="UP000886520">
    <property type="component" value="Chromosome 3"/>
</dbReference>
<dbReference type="SUPFAM" id="SSF54593">
    <property type="entry name" value="Glyoxalase/Bleomycin resistance protein/Dihydroxybiphenyl dioxygenase"/>
    <property type="match status" value="1"/>
</dbReference>
<evidence type="ECO:0000313" key="4">
    <source>
        <dbReference type="Proteomes" id="UP000886520"/>
    </source>
</evidence>
<name>A0A9D4VC87_ADICA</name>
<dbReference type="OrthoDB" id="2013034at2759"/>
<dbReference type="EMBL" id="JABFUD020000002">
    <property type="protein sequence ID" value="KAI5083031.1"/>
    <property type="molecule type" value="Genomic_DNA"/>
</dbReference>
<dbReference type="CDD" id="cd07246">
    <property type="entry name" value="VOC_like"/>
    <property type="match status" value="1"/>
</dbReference>
<dbReference type="InterPro" id="IPR037523">
    <property type="entry name" value="VOC_core"/>
</dbReference>
<evidence type="ECO:0000313" key="3">
    <source>
        <dbReference type="EMBL" id="KAI5083662.1"/>
    </source>
</evidence>